<gene>
    <name evidence="2" type="ORF">OC610_22600</name>
</gene>
<feature type="transmembrane region" description="Helical" evidence="1">
    <location>
        <begin position="463"/>
        <end position="486"/>
    </location>
</feature>
<feature type="transmembrane region" description="Helical" evidence="1">
    <location>
        <begin position="362"/>
        <end position="382"/>
    </location>
</feature>
<evidence type="ECO:0000313" key="3">
    <source>
        <dbReference type="Proteomes" id="UP001061999"/>
    </source>
</evidence>
<feature type="transmembrane region" description="Helical" evidence="1">
    <location>
        <begin position="427"/>
        <end position="451"/>
    </location>
</feature>
<evidence type="ECO:0000313" key="2">
    <source>
        <dbReference type="EMBL" id="MCW1247224.1"/>
    </source>
</evidence>
<proteinExistence type="predicted"/>
<sequence length="689" mass="76180">MGFNLSEWALRNRQIVLFLMLLLAIVGALSYTKLGQSEDPPFTFKAMVIRTVWPGATAEEVSRQVTERIEKKLMETGDYEKIVSFSRPGESQVTFAARDSLHSKQIPELWYQIRKKIGDIRQTLPPGIQGPFFNDEFGTTFGNIYALTGDGFDYAVLKDYADRIQIQLQRVKDVGKVELVGLQDEKIWVELSNVKLATLGLPLAAVQQALEAQNAVSTAGFFETGSERLQLRVSGNFQTVEEIRNFPIRVADRTFRIGDVAEVRRGFNDPPAPRMRFMGEDAIGLAVAMKEGGDILVLGKALEVDFARIQNTLPAGMQLRKVSDQPAAVKTGVGEFVQVLVEALTIVLLVSFFSLGLRTGMVVALAIPLVLAMTFAAMYYLGIGLHKISLGALVLALGLLVDDAIIAVEMMAIKMEQGFDRIKAASFAWTSTAFPMLTGTLITAAGFLPIATAQSGTGEYTRSIFQVVTLALLASWVAAVVFVPYLGEKFLPDLAKIHAAKHGTVDGQPDPYGTPFYQRVRRLVEWCVRRRKTVITLTVLLFVGSVVLFRFVPQQFFPASGRLELMVDLKLAEGASLVNTAEQVKRLEALLKDHAGIDNYVAYVGTGSPRFYLPLDQQLPAPSFAQFVVLAKTIEDREPLRSWLITTLNEQFPTLRSRVTRLENGPPVGYPVQFRVTGEHIEEVRALAR</sequence>
<dbReference type="SUPFAM" id="SSF82866">
    <property type="entry name" value="Multidrug efflux transporter AcrB transmembrane domain"/>
    <property type="match status" value="1"/>
</dbReference>
<dbReference type="Gene3D" id="3.30.70.1430">
    <property type="entry name" value="Multidrug efflux transporter AcrB pore domain"/>
    <property type="match status" value="2"/>
</dbReference>
<dbReference type="Gene3D" id="1.20.1640.10">
    <property type="entry name" value="Multidrug efflux transporter AcrB transmembrane domain"/>
    <property type="match status" value="2"/>
</dbReference>
<dbReference type="PANTHER" id="PTHR32063:SF18">
    <property type="entry name" value="CATION EFFLUX SYSTEM PROTEIN"/>
    <property type="match status" value="1"/>
</dbReference>
<keyword evidence="1" id="KW-0472">Membrane</keyword>
<feature type="transmembrane region" description="Helical" evidence="1">
    <location>
        <begin position="336"/>
        <end position="355"/>
    </location>
</feature>
<feature type="transmembrane region" description="Helical" evidence="1">
    <location>
        <begin position="388"/>
        <end position="406"/>
    </location>
</feature>
<dbReference type="PANTHER" id="PTHR32063">
    <property type="match status" value="1"/>
</dbReference>
<evidence type="ECO:0000256" key="1">
    <source>
        <dbReference type="SAM" id="Phobius"/>
    </source>
</evidence>
<comment type="caution">
    <text evidence="2">The sequence shown here is derived from an EMBL/GenBank/DDBJ whole genome shotgun (WGS) entry which is preliminary data.</text>
</comment>
<dbReference type="Pfam" id="PF00873">
    <property type="entry name" value="ACR_tran"/>
    <property type="match status" value="1"/>
</dbReference>
<name>A0ABT3FEJ7_9PSED</name>
<keyword evidence="1" id="KW-1133">Transmembrane helix</keyword>
<reference evidence="2" key="1">
    <citation type="submission" date="2022-07" db="EMBL/GenBank/DDBJ databases">
        <title>Pseudomonas agronomica sp. nov.: a novel bacterium with biotechnological application in the synthesis of biofertilizers from valorized agricultural residues.</title>
        <authorList>
            <person name="Robas M."/>
            <person name="Fernandez V.M."/>
            <person name="Luna L."/>
            <person name="Provanza A."/>
            <person name="Jimenez P.A."/>
        </authorList>
    </citation>
    <scope>NUCLEOTIDE SEQUENCE</scope>
    <source>
        <strain evidence="2">SAICEU22T</strain>
    </source>
</reference>
<keyword evidence="3" id="KW-1185">Reference proteome</keyword>
<dbReference type="SUPFAM" id="SSF82693">
    <property type="entry name" value="Multidrug efflux transporter AcrB pore domain, PN1, PN2, PC1 and PC2 subdomains"/>
    <property type="match status" value="2"/>
</dbReference>
<dbReference type="Gene3D" id="3.30.70.1440">
    <property type="entry name" value="Multidrug efflux transporter AcrB pore domain"/>
    <property type="match status" value="1"/>
</dbReference>
<dbReference type="InterPro" id="IPR001036">
    <property type="entry name" value="Acrflvin-R"/>
</dbReference>
<dbReference type="PRINTS" id="PR00702">
    <property type="entry name" value="ACRIFLAVINRP"/>
</dbReference>
<dbReference type="SUPFAM" id="SSF82714">
    <property type="entry name" value="Multidrug efflux transporter AcrB TolC docking domain, DN and DC subdomains"/>
    <property type="match status" value="1"/>
</dbReference>
<protein>
    <submittedName>
        <fullName evidence="2">Efflux RND transporter permease subunit</fullName>
    </submittedName>
</protein>
<feature type="transmembrane region" description="Helical" evidence="1">
    <location>
        <begin position="534"/>
        <end position="552"/>
    </location>
</feature>
<accession>A0ABT3FEJ7</accession>
<dbReference type="RefSeq" id="WP_264430914.1">
    <property type="nucleotide sequence ID" value="NZ_JAOSHO010000456.1"/>
</dbReference>
<dbReference type="InterPro" id="IPR027463">
    <property type="entry name" value="AcrB_DN_DC_subdom"/>
</dbReference>
<dbReference type="Gene3D" id="3.30.70.1320">
    <property type="entry name" value="Multidrug efflux transporter AcrB pore domain like"/>
    <property type="match status" value="1"/>
</dbReference>
<organism evidence="2 3">
    <name type="scientific">Pseudomonas agronomica</name>
    <dbReference type="NCBI Taxonomy" id="2979328"/>
    <lineage>
        <taxon>Bacteria</taxon>
        <taxon>Pseudomonadati</taxon>
        <taxon>Pseudomonadota</taxon>
        <taxon>Gammaproteobacteria</taxon>
        <taxon>Pseudomonadales</taxon>
        <taxon>Pseudomonadaceae</taxon>
        <taxon>Pseudomonas</taxon>
    </lineage>
</organism>
<dbReference type="Proteomes" id="UP001061999">
    <property type="component" value="Unassembled WGS sequence"/>
</dbReference>
<dbReference type="EMBL" id="JAOSHO010000456">
    <property type="protein sequence ID" value="MCW1247224.1"/>
    <property type="molecule type" value="Genomic_DNA"/>
</dbReference>
<dbReference type="Gene3D" id="3.30.2090.10">
    <property type="entry name" value="Multidrug efflux transporter AcrB TolC docking domain, DN and DC subdomains"/>
    <property type="match status" value="1"/>
</dbReference>
<feature type="non-terminal residue" evidence="2">
    <location>
        <position position="689"/>
    </location>
</feature>
<keyword evidence="1" id="KW-0812">Transmembrane</keyword>